<feature type="compositionally biased region" description="Polar residues" evidence="1">
    <location>
        <begin position="388"/>
        <end position="405"/>
    </location>
</feature>
<organism evidence="3 4">
    <name type="scientific">Salinadaptatus halalkaliphilus</name>
    <dbReference type="NCBI Taxonomy" id="2419781"/>
    <lineage>
        <taxon>Archaea</taxon>
        <taxon>Methanobacteriati</taxon>
        <taxon>Methanobacteriota</taxon>
        <taxon>Stenosarchaea group</taxon>
        <taxon>Halobacteria</taxon>
        <taxon>Halobacteriales</taxon>
        <taxon>Natrialbaceae</taxon>
        <taxon>Salinadaptatus</taxon>
    </lineage>
</organism>
<keyword evidence="2" id="KW-1133">Transmembrane helix</keyword>
<gene>
    <name evidence="3" type="ORF">D8Y22_06990</name>
</gene>
<dbReference type="OrthoDB" id="330646at2157"/>
<dbReference type="RefSeq" id="WP_141463986.1">
    <property type="nucleotide sequence ID" value="NZ_RBZW01000019.1"/>
</dbReference>
<proteinExistence type="predicted"/>
<protein>
    <submittedName>
        <fullName evidence="3">Uncharacterized protein</fullName>
    </submittedName>
</protein>
<feature type="region of interest" description="Disordered" evidence="1">
    <location>
        <begin position="1"/>
        <end position="20"/>
    </location>
</feature>
<sequence>MTDLTIYDSQGKPYDPSGGGQQSELIKDLFFSGVKVYAEFGSEIKIAAFFRASDSNASRSEQYYAVYQTRQQQNVFRQFKSDLRQLVEQEYGMVLQTSGNDVEVFRKLEQSQTRVPGSDFEHDLVENLLSSGQRLSFGVRDTESALSLFQKYSNNPAQRIAIADNADTSDLPDTNLVIEVGNHSGLTPIGDTKAKMDNARSQMERQFTQTMLASIKQDVSDLRMQTDKSDAEIRNRLKRELSIFESPAMNAGSSSSSGGLLSGLSKPTRAAVTGVGAAAAVVVILLLLVNVLIAVGLGGAVPTALGPLGIIGDDGETGFDELVIQGEDEHYPLENESVIVVPNDGAIWINGETDQDDVQVDFDSDADDEWSEHISVDDGEFDSEPLDIQNSGNLTIQAGNNSGGSFDSEYDAIEVAVDSPAEDAPDDGDSGAEETGDEEADSGDEEADSGDEEADNGDEEADSGDEEADSGDEEADQADEATDDESSGEEQAADEDSDPDEETTDDEGADEA</sequence>
<dbReference type="Proteomes" id="UP000318864">
    <property type="component" value="Unassembled WGS sequence"/>
</dbReference>
<evidence type="ECO:0000256" key="1">
    <source>
        <dbReference type="SAM" id="MobiDB-lite"/>
    </source>
</evidence>
<name>A0A4S3TMQ4_9EURY</name>
<feature type="region of interest" description="Disordered" evidence="1">
    <location>
        <begin position="420"/>
        <end position="512"/>
    </location>
</feature>
<reference evidence="3 4" key="1">
    <citation type="submission" date="2018-10" db="EMBL/GenBank/DDBJ databases">
        <title>Natronolimnobius sp. XQ-INN 246 isolated from Inner Mongolia Autonomous Region of China.</title>
        <authorList>
            <person name="Xue Q."/>
        </authorList>
    </citation>
    <scope>NUCLEOTIDE SEQUENCE [LARGE SCALE GENOMIC DNA]</scope>
    <source>
        <strain evidence="3 4">XQ-INN 246</strain>
    </source>
</reference>
<evidence type="ECO:0000313" key="3">
    <source>
        <dbReference type="EMBL" id="THE65554.1"/>
    </source>
</evidence>
<accession>A0A4S3TMQ4</accession>
<dbReference type="AlphaFoldDB" id="A0A4S3TMQ4"/>
<keyword evidence="2" id="KW-0812">Transmembrane</keyword>
<evidence type="ECO:0000256" key="2">
    <source>
        <dbReference type="SAM" id="Phobius"/>
    </source>
</evidence>
<evidence type="ECO:0000313" key="4">
    <source>
        <dbReference type="Proteomes" id="UP000318864"/>
    </source>
</evidence>
<comment type="caution">
    <text evidence="3">The sequence shown here is derived from an EMBL/GenBank/DDBJ whole genome shotgun (WGS) entry which is preliminary data.</text>
</comment>
<feature type="region of interest" description="Disordered" evidence="1">
    <location>
        <begin position="377"/>
        <end position="407"/>
    </location>
</feature>
<keyword evidence="2" id="KW-0472">Membrane</keyword>
<feature type="transmembrane region" description="Helical" evidence="2">
    <location>
        <begin position="270"/>
        <end position="297"/>
    </location>
</feature>
<dbReference type="EMBL" id="RBZW01000019">
    <property type="protein sequence ID" value="THE65554.1"/>
    <property type="molecule type" value="Genomic_DNA"/>
</dbReference>
<keyword evidence="4" id="KW-1185">Reference proteome</keyword>